<dbReference type="KEGG" id="rha:RHA1_ro02742"/>
<dbReference type="AlphaFoldDB" id="Q0SD39"/>
<gene>
    <name evidence="2" type="ordered locus">RHA1_ro02742</name>
</gene>
<dbReference type="Proteomes" id="UP000008710">
    <property type="component" value="Chromosome"/>
</dbReference>
<protein>
    <submittedName>
        <fullName evidence="2">Uncharacterized protein</fullName>
    </submittedName>
</protein>
<feature type="compositionally biased region" description="Basic and acidic residues" evidence="1">
    <location>
        <begin position="56"/>
        <end position="70"/>
    </location>
</feature>
<dbReference type="HOGENOM" id="CLU_2495820_0_0_11"/>
<feature type="region of interest" description="Disordered" evidence="1">
    <location>
        <begin position="56"/>
        <end position="86"/>
    </location>
</feature>
<name>Q0SD39_RHOJR</name>
<proteinExistence type="predicted"/>
<reference evidence="3" key="1">
    <citation type="journal article" date="2006" name="Proc. Natl. Acad. Sci. U.S.A.">
        <title>The complete genome of Rhodococcus sp. RHA1 provides insights into a catabolic powerhouse.</title>
        <authorList>
            <person name="McLeod M.P."/>
            <person name="Warren R.L."/>
            <person name="Hsiao W.W.L."/>
            <person name="Araki N."/>
            <person name="Myhre M."/>
            <person name="Fernandes C."/>
            <person name="Miyazawa D."/>
            <person name="Wong W."/>
            <person name="Lillquist A.L."/>
            <person name="Wang D."/>
            <person name="Dosanjh M."/>
            <person name="Hara H."/>
            <person name="Petrescu A."/>
            <person name="Morin R.D."/>
            <person name="Yang G."/>
            <person name="Stott J.M."/>
            <person name="Schein J.E."/>
            <person name="Shin H."/>
            <person name="Smailus D."/>
            <person name="Siddiqui A.S."/>
            <person name="Marra M.A."/>
            <person name="Jones S.J.M."/>
            <person name="Holt R."/>
            <person name="Brinkman F.S.L."/>
            <person name="Miyauchi K."/>
            <person name="Fukuda M."/>
            <person name="Davies J.E."/>
            <person name="Mohn W.W."/>
            <person name="Eltis L.D."/>
        </authorList>
    </citation>
    <scope>NUCLEOTIDE SEQUENCE [LARGE SCALE GENOMIC DNA]</scope>
    <source>
        <strain evidence="3">RHA1</strain>
    </source>
</reference>
<accession>Q0SD39</accession>
<evidence type="ECO:0000313" key="2">
    <source>
        <dbReference type="EMBL" id="ABG94547.1"/>
    </source>
</evidence>
<dbReference type="EMBL" id="CP000431">
    <property type="protein sequence ID" value="ABG94547.1"/>
    <property type="molecule type" value="Genomic_DNA"/>
</dbReference>
<evidence type="ECO:0000256" key="1">
    <source>
        <dbReference type="SAM" id="MobiDB-lite"/>
    </source>
</evidence>
<sequence length="86" mass="8718">MSATGVACVGDVRVSRLPASPCGGAGLTVSHTDARGAGTCCFGVTPTVALHAARSSRSDGLHRHDRDHVAPARPGVVTRTRVSDAL</sequence>
<organism evidence="2 3">
    <name type="scientific">Rhodococcus jostii (strain RHA1)</name>
    <dbReference type="NCBI Taxonomy" id="101510"/>
    <lineage>
        <taxon>Bacteria</taxon>
        <taxon>Bacillati</taxon>
        <taxon>Actinomycetota</taxon>
        <taxon>Actinomycetes</taxon>
        <taxon>Mycobacteriales</taxon>
        <taxon>Nocardiaceae</taxon>
        <taxon>Rhodococcus</taxon>
    </lineage>
</organism>
<evidence type="ECO:0000313" key="3">
    <source>
        <dbReference type="Proteomes" id="UP000008710"/>
    </source>
</evidence>